<protein>
    <submittedName>
        <fullName evidence="1">Uncharacterized protein</fullName>
    </submittedName>
</protein>
<dbReference type="EMBL" id="JAACXV010000337">
    <property type="protein sequence ID" value="KAF7279825.1"/>
    <property type="molecule type" value="Genomic_DNA"/>
</dbReference>
<accession>A0A834MH50</accession>
<organism evidence="1 2">
    <name type="scientific">Rhynchophorus ferrugineus</name>
    <name type="common">Red palm weevil</name>
    <name type="synonym">Curculio ferrugineus</name>
    <dbReference type="NCBI Taxonomy" id="354439"/>
    <lineage>
        <taxon>Eukaryota</taxon>
        <taxon>Metazoa</taxon>
        <taxon>Ecdysozoa</taxon>
        <taxon>Arthropoda</taxon>
        <taxon>Hexapoda</taxon>
        <taxon>Insecta</taxon>
        <taxon>Pterygota</taxon>
        <taxon>Neoptera</taxon>
        <taxon>Endopterygota</taxon>
        <taxon>Coleoptera</taxon>
        <taxon>Polyphaga</taxon>
        <taxon>Cucujiformia</taxon>
        <taxon>Curculionidae</taxon>
        <taxon>Dryophthorinae</taxon>
        <taxon>Rhynchophorus</taxon>
    </lineage>
</organism>
<comment type="caution">
    <text evidence="1">The sequence shown here is derived from an EMBL/GenBank/DDBJ whole genome shotgun (WGS) entry which is preliminary data.</text>
</comment>
<reference evidence="1" key="1">
    <citation type="submission" date="2020-08" db="EMBL/GenBank/DDBJ databases">
        <title>Genome sequencing and assembly of the red palm weevil Rhynchophorus ferrugineus.</title>
        <authorList>
            <person name="Dias G.B."/>
            <person name="Bergman C.M."/>
            <person name="Manee M."/>
        </authorList>
    </citation>
    <scope>NUCLEOTIDE SEQUENCE</scope>
    <source>
        <strain evidence="1">AA-2017</strain>
        <tissue evidence="1">Whole larva</tissue>
    </source>
</reference>
<evidence type="ECO:0000313" key="2">
    <source>
        <dbReference type="Proteomes" id="UP000625711"/>
    </source>
</evidence>
<keyword evidence="2" id="KW-1185">Reference proteome</keyword>
<proteinExistence type="predicted"/>
<gene>
    <name evidence="1" type="ORF">GWI33_006683</name>
</gene>
<name>A0A834MH50_RHYFE</name>
<dbReference type="Proteomes" id="UP000625711">
    <property type="component" value="Unassembled WGS sequence"/>
</dbReference>
<dbReference type="AlphaFoldDB" id="A0A834MH50"/>
<evidence type="ECO:0000313" key="1">
    <source>
        <dbReference type="EMBL" id="KAF7279825.1"/>
    </source>
</evidence>
<sequence>MLSANDRAACHQEIILQTKRFSLTRPPRVSFRSRKPFKLFIHSSRKAGRAHFLHSSTVIVYQLVYERAPSGCSEGCFNEAGASASREIIRPAAVAYV</sequence>